<sequence length="127" mass="14633">MPSSFPISIILLLFVLLNGYRFASVLYNDRSISSSHYPFAFLLQYPSRVNAQPLLIPIELNNQQHDNLLSEHTISTRAAFDPTLTLNTKIRPRSSRNSWFLGSTYRKLVPVNDPAEYNDAKYGWRWG</sequence>
<evidence type="ECO:0000313" key="5">
    <source>
        <dbReference type="EMBL" id="CAF3980413.1"/>
    </source>
</evidence>
<evidence type="ECO:0000313" key="6">
    <source>
        <dbReference type="Proteomes" id="UP000663829"/>
    </source>
</evidence>
<organism evidence="2 6">
    <name type="scientific">Didymodactylos carnosus</name>
    <dbReference type="NCBI Taxonomy" id="1234261"/>
    <lineage>
        <taxon>Eukaryota</taxon>
        <taxon>Metazoa</taxon>
        <taxon>Spiralia</taxon>
        <taxon>Gnathifera</taxon>
        <taxon>Rotifera</taxon>
        <taxon>Eurotatoria</taxon>
        <taxon>Bdelloidea</taxon>
        <taxon>Philodinida</taxon>
        <taxon>Philodinidae</taxon>
        <taxon>Didymodactylos</taxon>
    </lineage>
</organism>
<dbReference type="Proteomes" id="UP000677228">
    <property type="component" value="Unassembled WGS sequence"/>
</dbReference>
<evidence type="ECO:0000313" key="2">
    <source>
        <dbReference type="EMBL" id="CAF0840900.1"/>
    </source>
</evidence>
<evidence type="ECO:0000313" key="3">
    <source>
        <dbReference type="EMBL" id="CAF1168938.1"/>
    </source>
</evidence>
<dbReference type="Proteomes" id="UP000663829">
    <property type="component" value="Unassembled WGS sequence"/>
</dbReference>
<protein>
    <submittedName>
        <fullName evidence="2">Uncharacterized protein</fullName>
    </submittedName>
</protein>
<keyword evidence="6" id="KW-1185">Reference proteome</keyword>
<dbReference type="Proteomes" id="UP000682733">
    <property type="component" value="Unassembled WGS sequence"/>
</dbReference>
<feature type="signal peptide" evidence="1">
    <location>
        <begin position="1"/>
        <end position="19"/>
    </location>
</feature>
<feature type="chain" id="PRO_5036223254" evidence="1">
    <location>
        <begin position="20"/>
        <end position="127"/>
    </location>
</feature>
<dbReference type="EMBL" id="CAJNOQ010000809">
    <property type="protein sequence ID" value="CAF0840900.1"/>
    <property type="molecule type" value="Genomic_DNA"/>
</dbReference>
<reference evidence="2" key="1">
    <citation type="submission" date="2021-02" db="EMBL/GenBank/DDBJ databases">
        <authorList>
            <person name="Nowell W R."/>
        </authorList>
    </citation>
    <scope>NUCLEOTIDE SEQUENCE</scope>
</reference>
<dbReference type="Proteomes" id="UP000681722">
    <property type="component" value="Unassembled WGS sequence"/>
</dbReference>
<comment type="caution">
    <text evidence="2">The sequence shown here is derived from an EMBL/GenBank/DDBJ whole genome shotgun (WGS) entry which is preliminary data.</text>
</comment>
<gene>
    <name evidence="2" type="ORF">GPM918_LOCUS5560</name>
    <name evidence="3" type="ORF">OVA965_LOCUS22469</name>
    <name evidence="4" type="ORF">SRO942_LOCUS5560</name>
    <name evidence="5" type="ORF">TMI583_LOCUS23183</name>
</gene>
<proteinExistence type="predicted"/>
<dbReference type="EMBL" id="CAJOBC010000809">
    <property type="protein sequence ID" value="CAF3628256.1"/>
    <property type="molecule type" value="Genomic_DNA"/>
</dbReference>
<accession>A0A813VIX1</accession>
<keyword evidence="1" id="KW-0732">Signal</keyword>
<evidence type="ECO:0000313" key="4">
    <source>
        <dbReference type="EMBL" id="CAF3628256.1"/>
    </source>
</evidence>
<evidence type="ECO:0000256" key="1">
    <source>
        <dbReference type="SAM" id="SignalP"/>
    </source>
</evidence>
<dbReference type="EMBL" id="CAJOBA010034218">
    <property type="protein sequence ID" value="CAF3980413.1"/>
    <property type="molecule type" value="Genomic_DNA"/>
</dbReference>
<dbReference type="EMBL" id="CAJNOK010012694">
    <property type="protein sequence ID" value="CAF1168938.1"/>
    <property type="molecule type" value="Genomic_DNA"/>
</dbReference>
<name>A0A813VIX1_9BILA</name>
<dbReference type="AlphaFoldDB" id="A0A813VIX1"/>